<gene>
    <name evidence="16" type="ORF">Hs30E_06310</name>
</gene>
<organism evidence="16 17">
    <name type="scientific">Pseudolactococcus hodotermopsidis</name>
    <dbReference type="NCBI Taxonomy" id="2709157"/>
    <lineage>
        <taxon>Bacteria</taxon>
        <taxon>Bacillati</taxon>
        <taxon>Bacillota</taxon>
        <taxon>Bacilli</taxon>
        <taxon>Lactobacillales</taxon>
        <taxon>Streptococcaceae</taxon>
        <taxon>Pseudolactococcus</taxon>
    </lineage>
</organism>
<keyword evidence="6" id="KW-0808">Transferase</keyword>
<protein>
    <recommendedName>
        <fullName evidence="3">histidine kinase</fullName>
        <ecNumber evidence="3">2.7.13.3</ecNumber>
    </recommendedName>
</protein>
<dbReference type="InterPro" id="IPR039506">
    <property type="entry name" value="SPOB_a"/>
</dbReference>
<name>A0A6A0B9G1_9LACT</name>
<keyword evidence="7 14" id="KW-0812">Transmembrane</keyword>
<dbReference type="Proteomes" id="UP000480303">
    <property type="component" value="Unassembled WGS sequence"/>
</dbReference>
<dbReference type="GO" id="GO:0005886">
    <property type="term" value="C:plasma membrane"/>
    <property type="evidence" value="ECO:0007669"/>
    <property type="project" value="UniProtKB-SubCell"/>
</dbReference>
<dbReference type="GO" id="GO:0000155">
    <property type="term" value="F:phosphorelay sensor kinase activity"/>
    <property type="evidence" value="ECO:0007669"/>
    <property type="project" value="InterPro"/>
</dbReference>
<evidence type="ECO:0000256" key="2">
    <source>
        <dbReference type="ARBA" id="ARBA00004651"/>
    </source>
</evidence>
<evidence type="ECO:0000313" key="17">
    <source>
        <dbReference type="Proteomes" id="UP000480303"/>
    </source>
</evidence>
<comment type="caution">
    <text evidence="16">The sequence shown here is derived from an EMBL/GenBank/DDBJ whole genome shotgun (WGS) entry which is preliminary data.</text>
</comment>
<dbReference type="PRINTS" id="PR00344">
    <property type="entry name" value="BCTRLSENSOR"/>
</dbReference>
<comment type="subcellular location">
    <subcellularLocation>
        <location evidence="2">Cell membrane</location>
        <topology evidence="2">Multi-pass membrane protein</topology>
    </subcellularLocation>
</comment>
<dbReference type="InterPro" id="IPR004358">
    <property type="entry name" value="Sig_transdc_His_kin-like_C"/>
</dbReference>
<comment type="catalytic activity">
    <reaction evidence="1">
        <text>ATP + protein L-histidine = ADP + protein N-phospho-L-histidine.</text>
        <dbReference type="EC" id="2.7.13.3"/>
    </reaction>
</comment>
<keyword evidence="5" id="KW-0597">Phosphoprotein</keyword>
<feature type="transmembrane region" description="Helical" evidence="14">
    <location>
        <begin position="181"/>
        <end position="200"/>
    </location>
</feature>
<dbReference type="InterPro" id="IPR005467">
    <property type="entry name" value="His_kinase_dom"/>
</dbReference>
<dbReference type="Pfam" id="PF02518">
    <property type="entry name" value="HATPase_c"/>
    <property type="match status" value="1"/>
</dbReference>
<dbReference type="SUPFAM" id="SSF103190">
    <property type="entry name" value="Sensory domain-like"/>
    <property type="match status" value="1"/>
</dbReference>
<keyword evidence="4" id="KW-1003">Cell membrane</keyword>
<evidence type="ECO:0000256" key="6">
    <source>
        <dbReference type="ARBA" id="ARBA00022679"/>
    </source>
</evidence>
<dbReference type="InterPro" id="IPR016120">
    <property type="entry name" value="Sig_transdc_His_kin_SpoOB"/>
</dbReference>
<evidence type="ECO:0000256" key="3">
    <source>
        <dbReference type="ARBA" id="ARBA00012438"/>
    </source>
</evidence>
<dbReference type="Pfam" id="PF17203">
    <property type="entry name" value="sCache_3_2"/>
    <property type="match status" value="1"/>
</dbReference>
<reference evidence="16 17" key="1">
    <citation type="submission" date="2020-02" db="EMBL/GenBank/DDBJ databases">
        <title>Draft genome sequence of Lactococcus sp. Hs30E4-3.</title>
        <authorList>
            <person name="Noda S."/>
            <person name="Yuki M."/>
            <person name="Ohkuma M."/>
        </authorList>
    </citation>
    <scope>NUCLEOTIDE SEQUENCE [LARGE SCALE GENOMIC DNA]</scope>
    <source>
        <strain evidence="16 17">Hs30E4-3</strain>
    </source>
</reference>
<accession>A0A6A0B9G1</accession>
<dbReference type="SUPFAM" id="SSF55874">
    <property type="entry name" value="ATPase domain of HSP90 chaperone/DNA topoisomerase II/histidine kinase"/>
    <property type="match status" value="1"/>
</dbReference>
<dbReference type="SMART" id="SM00387">
    <property type="entry name" value="HATPase_c"/>
    <property type="match status" value="1"/>
</dbReference>
<evidence type="ECO:0000256" key="14">
    <source>
        <dbReference type="SAM" id="Phobius"/>
    </source>
</evidence>
<evidence type="ECO:0000256" key="11">
    <source>
        <dbReference type="ARBA" id="ARBA00022989"/>
    </source>
</evidence>
<feature type="domain" description="Histidine kinase" evidence="15">
    <location>
        <begin position="433"/>
        <end position="538"/>
    </location>
</feature>
<evidence type="ECO:0000256" key="5">
    <source>
        <dbReference type="ARBA" id="ARBA00022553"/>
    </source>
</evidence>
<evidence type="ECO:0000256" key="10">
    <source>
        <dbReference type="ARBA" id="ARBA00022840"/>
    </source>
</evidence>
<dbReference type="Gene3D" id="3.30.565.10">
    <property type="entry name" value="Histidine kinase-like ATPase, C-terminal domain"/>
    <property type="match status" value="1"/>
</dbReference>
<evidence type="ECO:0000256" key="9">
    <source>
        <dbReference type="ARBA" id="ARBA00022777"/>
    </source>
</evidence>
<evidence type="ECO:0000256" key="4">
    <source>
        <dbReference type="ARBA" id="ARBA00022475"/>
    </source>
</evidence>
<evidence type="ECO:0000256" key="12">
    <source>
        <dbReference type="ARBA" id="ARBA00023012"/>
    </source>
</evidence>
<keyword evidence="9 16" id="KW-0418">Kinase</keyword>
<dbReference type="InterPro" id="IPR003594">
    <property type="entry name" value="HATPase_dom"/>
</dbReference>
<dbReference type="AlphaFoldDB" id="A0A6A0B9G1"/>
<dbReference type="PANTHER" id="PTHR43065:SF46">
    <property type="entry name" value="C4-DICARBOXYLATE TRANSPORT SENSOR PROTEIN DCTB"/>
    <property type="match status" value="1"/>
</dbReference>
<keyword evidence="10" id="KW-0067">ATP-binding</keyword>
<keyword evidence="17" id="KW-1185">Reference proteome</keyword>
<evidence type="ECO:0000313" key="16">
    <source>
        <dbReference type="EMBL" id="GFH42080.1"/>
    </source>
</evidence>
<evidence type="ECO:0000256" key="8">
    <source>
        <dbReference type="ARBA" id="ARBA00022741"/>
    </source>
</evidence>
<dbReference type="EC" id="2.7.13.3" evidence="3"/>
<dbReference type="PROSITE" id="PS50109">
    <property type="entry name" value="HIS_KIN"/>
    <property type="match status" value="1"/>
</dbReference>
<feature type="transmembrane region" description="Helical" evidence="14">
    <location>
        <begin position="12"/>
        <end position="37"/>
    </location>
</feature>
<dbReference type="Gene3D" id="3.30.450.20">
    <property type="entry name" value="PAS domain"/>
    <property type="match status" value="2"/>
</dbReference>
<dbReference type="Gene3D" id="1.10.287.130">
    <property type="match status" value="1"/>
</dbReference>
<proteinExistence type="predicted"/>
<evidence type="ECO:0000256" key="7">
    <source>
        <dbReference type="ARBA" id="ARBA00022692"/>
    </source>
</evidence>
<keyword evidence="13 14" id="KW-0472">Membrane</keyword>
<evidence type="ECO:0000256" key="13">
    <source>
        <dbReference type="ARBA" id="ARBA00023136"/>
    </source>
</evidence>
<dbReference type="PANTHER" id="PTHR43065">
    <property type="entry name" value="SENSOR HISTIDINE KINASE"/>
    <property type="match status" value="1"/>
</dbReference>
<dbReference type="EMBL" id="BLLI01000012">
    <property type="protein sequence ID" value="GFH42080.1"/>
    <property type="molecule type" value="Genomic_DNA"/>
</dbReference>
<evidence type="ECO:0000256" key="1">
    <source>
        <dbReference type="ARBA" id="ARBA00000085"/>
    </source>
</evidence>
<dbReference type="RefSeq" id="WP_172207905.1">
    <property type="nucleotide sequence ID" value="NZ_BLLI01000012.1"/>
</dbReference>
<dbReference type="GO" id="GO:0005524">
    <property type="term" value="F:ATP binding"/>
    <property type="evidence" value="ECO:0007669"/>
    <property type="project" value="UniProtKB-KW"/>
</dbReference>
<sequence>MKNILFNKRRKLSLQVTIIAVVCLSVTVSLIVSSFLIRNYVINREYDRAKDKISSVAWMVAKEQIVIETLTTLEQSQTVQNYTDDMQNLAKVDFVVVLDNNLTRYSHPNKSIIGQPFSNISDAKKSLNGTSHFSVQKGVLGNGLRFFTPVFDDNGKQIGIICVGLTLETINQEIFKAQKTLLVGIGLGSIVGLCGAIILARNLKRILLGLEPYEIATNMEEKQIIEDAVSDGIIALTADGTILMINREAKRILEKVALNPPLLDDKITETHLLFPLFKNVFDSQKKVTDEVVYLNGLELVTSVAPIFVSQQFYGIVATFRDQSEMKQLIEELSGTGQYIDALRAQTHGFMNRMHVILGLIELGKYDDVRTFITSLNALHLKEIGFISEKIKTPALTGFLLGKFNEASEQEILFILEETSEIPELEGNEKLQNILRILGNLLDNAKDAVSGKIDGQVRISLNYEEDGQIFIIQVSDNGSGISDSVKEEMFKRGFSTKGNHRGFGLNLVQNIVKNQKGILEVHSQKEIGTDFYIELPDVKKKEIT</sequence>
<keyword evidence="12" id="KW-0902">Two-component regulatory system</keyword>
<keyword evidence="11 14" id="KW-1133">Transmembrane helix</keyword>
<dbReference type="InterPro" id="IPR029151">
    <property type="entry name" value="Sensor-like_sf"/>
</dbReference>
<keyword evidence="8" id="KW-0547">Nucleotide-binding</keyword>
<dbReference type="Pfam" id="PF14689">
    <property type="entry name" value="SPOB_a"/>
    <property type="match status" value="1"/>
</dbReference>
<evidence type="ECO:0000259" key="15">
    <source>
        <dbReference type="PROSITE" id="PS50109"/>
    </source>
</evidence>
<dbReference type="InterPro" id="IPR036890">
    <property type="entry name" value="HATPase_C_sf"/>
</dbReference>
<dbReference type="InterPro" id="IPR033463">
    <property type="entry name" value="sCache_3"/>
</dbReference>
<dbReference type="SUPFAM" id="SSF55890">
    <property type="entry name" value="Sporulation response regulatory protein Spo0B"/>
    <property type="match status" value="1"/>
</dbReference>